<evidence type="ECO:0000256" key="2">
    <source>
        <dbReference type="ARBA" id="ARBA00022536"/>
    </source>
</evidence>
<dbReference type="InterPro" id="IPR000033">
    <property type="entry name" value="LDLR_classB_rpt"/>
</dbReference>
<evidence type="ECO:0000256" key="1">
    <source>
        <dbReference type="ARBA" id="ARBA00004167"/>
    </source>
</evidence>
<reference evidence="14 15" key="1">
    <citation type="journal article" date="2019" name="Genome Biol. Evol.">
        <title>Whole-Genome Sequencing of the Giant Devil Catfish, Bagarius yarrelli.</title>
        <authorList>
            <person name="Jiang W."/>
            <person name="Lv Y."/>
            <person name="Cheng L."/>
            <person name="Yang K."/>
            <person name="Chao B."/>
            <person name="Wang X."/>
            <person name="Li Y."/>
            <person name="Pan X."/>
            <person name="You X."/>
            <person name="Zhang Y."/>
            <person name="Yang J."/>
            <person name="Li J."/>
            <person name="Zhang X."/>
            <person name="Liu S."/>
            <person name="Sun C."/>
            <person name="Yang J."/>
            <person name="Shi Q."/>
        </authorList>
    </citation>
    <scope>NUCLEOTIDE SEQUENCE [LARGE SCALE GENOMIC DNA]</scope>
    <source>
        <strain evidence="14">JWS20170419001</strain>
        <tissue evidence="14">Muscle</tissue>
    </source>
</reference>
<evidence type="ECO:0000256" key="8">
    <source>
        <dbReference type="ARBA" id="ARBA00022989"/>
    </source>
</evidence>
<keyword evidence="9" id="KW-0472">Membrane</keyword>
<keyword evidence="4" id="KW-0812">Transmembrane</keyword>
<keyword evidence="2" id="KW-0245">EGF-like domain</keyword>
<keyword evidence="8" id="KW-1133">Transmembrane helix</keyword>
<evidence type="ECO:0000256" key="7">
    <source>
        <dbReference type="ARBA" id="ARBA00022837"/>
    </source>
</evidence>
<evidence type="ECO:0000256" key="11">
    <source>
        <dbReference type="ARBA" id="ARBA00023170"/>
    </source>
</evidence>
<dbReference type="SUPFAM" id="SSF57424">
    <property type="entry name" value="LDL receptor-like module"/>
    <property type="match status" value="1"/>
</dbReference>
<dbReference type="GO" id="GO:0005041">
    <property type="term" value="F:low-density lipoprotein particle receptor activity"/>
    <property type="evidence" value="ECO:0007669"/>
    <property type="project" value="TreeGrafter"/>
</dbReference>
<sequence length="311" mass="34987">MASVSECGEAEFRCHGDGSCVPRRWRCDGDVDCEDGSDEIRRIRLQTGDSRVLVPSLRNAIALDFHFTHRFLYWTDTIDDQIYRGRIANNGDPMLFIPLSMMELILLRSCVVMSSCLTPLLCRCMGGASSGRLEDNIAKPVMTMPTSSDTKDQCSAVRPGDLPPQPPASKFVERHIRTLLQGPVNTVKTNGSARNVTCCSLGTRLDQLHQNTQRGNQAEPLRIPVKDLGETLQGQEKTVCGVWGRVCFGEDNIYLTIAKEDYQEMPRRSTLGAWRVPTSCQYRVTGNNLDMSQKVVRRKKLDYDSHRERTK</sequence>
<dbReference type="EMBL" id="VCAZ01000038">
    <property type="protein sequence ID" value="TSL89902.1"/>
    <property type="molecule type" value="Genomic_DNA"/>
</dbReference>
<dbReference type="GO" id="GO:0043235">
    <property type="term" value="C:receptor complex"/>
    <property type="evidence" value="ECO:0007669"/>
    <property type="project" value="TreeGrafter"/>
</dbReference>
<protein>
    <submittedName>
        <fullName evidence="14">Prolow-density lipoprotein receptor-related protein 1</fullName>
    </submittedName>
</protein>
<dbReference type="PROSITE" id="PS50068">
    <property type="entry name" value="LDLRA_2"/>
    <property type="match status" value="1"/>
</dbReference>
<dbReference type="InterPro" id="IPR051221">
    <property type="entry name" value="LDLR-related"/>
</dbReference>
<dbReference type="GO" id="GO:0006897">
    <property type="term" value="P:endocytosis"/>
    <property type="evidence" value="ECO:0007669"/>
    <property type="project" value="UniProtKB-KW"/>
</dbReference>
<dbReference type="PANTHER" id="PTHR22722">
    <property type="entry name" value="LOW-DENSITY LIPOPROTEIN RECEPTOR-RELATED PROTEIN 2-RELATED"/>
    <property type="match status" value="1"/>
</dbReference>
<dbReference type="SMART" id="SM00135">
    <property type="entry name" value="LY"/>
    <property type="match status" value="1"/>
</dbReference>
<evidence type="ECO:0000256" key="5">
    <source>
        <dbReference type="ARBA" id="ARBA00022729"/>
    </source>
</evidence>
<dbReference type="InterPro" id="IPR002172">
    <property type="entry name" value="LDrepeatLR_classA_rpt"/>
</dbReference>
<evidence type="ECO:0000256" key="3">
    <source>
        <dbReference type="ARBA" id="ARBA00022583"/>
    </source>
</evidence>
<comment type="caution">
    <text evidence="14">The sequence shown here is derived from an EMBL/GenBank/DDBJ whole genome shotgun (WGS) entry which is preliminary data.</text>
</comment>
<dbReference type="InterPro" id="IPR011042">
    <property type="entry name" value="6-blade_b-propeller_TolB-like"/>
</dbReference>
<dbReference type="InterPro" id="IPR036055">
    <property type="entry name" value="LDL_receptor-like_sf"/>
</dbReference>
<comment type="caution">
    <text evidence="13">Lacks conserved residue(s) required for the propagation of feature annotation.</text>
</comment>
<evidence type="ECO:0000256" key="10">
    <source>
        <dbReference type="ARBA" id="ARBA00023157"/>
    </source>
</evidence>
<dbReference type="Gene3D" id="2.120.10.30">
    <property type="entry name" value="TolB, C-terminal domain"/>
    <property type="match status" value="1"/>
</dbReference>
<dbReference type="SMART" id="SM00192">
    <property type="entry name" value="LDLa"/>
    <property type="match status" value="1"/>
</dbReference>
<evidence type="ECO:0000256" key="9">
    <source>
        <dbReference type="ARBA" id="ARBA00023136"/>
    </source>
</evidence>
<proteinExistence type="predicted"/>
<dbReference type="CDD" id="cd00112">
    <property type="entry name" value="LDLa"/>
    <property type="match status" value="1"/>
</dbReference>
<dbReference type="Proteomes" id="UP000319801">
    <property type="component" value="Unassembled WGS sequence"/>
</dbReference>
<keyword evidence="7" id="KW-0106">Calcium</keyword>
<evidence type="ECO:0000256" key="4">
    <source>
        <dbReference type="ARBA" id="ARBA00022692"/>
    </source>
</evidence>
<dbReference type="GO" id="GO:0005886">
    <property type="term" value="C:plasma membrane"/>
    <property type="evidence" value="ECO:0007669"/>
    <property type="project" value="TreeGrafter"/>
</dbReference>
<evidence type="ECO:0000313" key="15">
    <source>
        <dbReference type="Proteomes" id="UP000319801"/>
    </source>
</evidence>
<dbReference type="AlphaFoldDB" id="A0A556U1X6"/>
<keyword evidence="15" id="KW-1185">Reference proteome</keyword>
<keyword evidence="12" id="KW-0325">Glycoprotein</keyword>
<dbReference type="Pfam" id="PF00057">
    <property type="entry name" value="Ldl_recept_a"/>
    <property type="match status" value="1"/>
</dbReference>
<dbReference type="PANTHER" id="PTHR22722:SF5">
    <property type="entry name" value="LOW-DENSITY LIPOPROTEIN RECEPTOR-RELATED PROTEIN 1B"/>
    <property type="match status" value="1"/>
</dbReference>
<keyword evidence="6" id="KW-0677">Repeat</keyword>
<keyword evidence="3" id="KW-0254">Endocytosis</keyword>
<comment type="subcellular location">
    <subcellularLocation>
        <location evidence="1">Membrane</location>
        <topology evidence="1">Single-pass membrane protein</topology>
    </subcellularLocation>
</comment>
<evidence type="ECO:0000256" key="12">
    <source>
        <dbReference type="ARBA" id="ARBA00023180"/>
    </source>
</evidence>
<dbReference type="SUPFAM" id="SSF63829">
    <property type="entry name" value="Calcium-dependent phosphotriesterase"/>
    <property type="match status" value="1"/>
</dbReference>
<evidence type="ECO:0000256" key="6">
    <source>
        <dbReference type="ARBA" id="ARBA00022737"/>
    </source>
</evidence>
<keyword evidence="11 14" id="KW-0675">Receptor</keyword>
<organism evidence="14 15">
    <name type="scientific">Bagarius yarrelli</name>
    <name type="common">Goonch</name>
    <name type="synonym">Bagrus yarrelli</name>
    <dbReference type="NCBI Taxonomy" id="175774"/>
    <lineage>
        <taxon>Eukaryota</taxon>
        <taxon>Metazoa</taxon>
        <taxon>Chordata</taxon>
        <taxon>Craniata</taxon>
        <taxon>Vertebrata</taxon>
        <taxon>Euteleostomi</taxon>
        <taxon>Actinopterygii</taxon>
        <taxon>Neopterygii</taxon>
        <taxon>Teleostei</taxon>
        <taxon>Ostariophysi</taxon>
        <taxon>Siluriformes</taxon>
        <taxon>Sisoridae</taxon>
        <taxon>Sisorinae</taxon>
        <taxon>Bagarius</taxon>
    </lineage>
</organism>
<accession>A0A556U1X6</accession>
<keyword evidence="10" id="KW-1015">Disulfide bond</keyword>
<keyword evidence="14" id="KW-0449">Lipoprotein</keyword>
<dbReference type="OrthoDB" id="9990982at2759"/>
<evidence type="ECO:0000313" key="14">
    <source>
        <dbReference type="EMBL" id="TSL89902.1"/>
    </source>
</evidence>
<dbReference type="Gene3D" id="4.10.400.10">
    <property type="entry name" value="Low-density Lipoprotein Receptor"/>
    <property type="match status" value="1"/>
</dbReference>
<dbReference type="FunFam" id="4.10.400.10:FF:000002">
    <property type="entry name" value="Low-density lipoprotein receptor-related protein 1"/>
    <property type="match status" value="1"/>
</dbReference>
<name>A0A556U1X6_BAGYA</name>
<evidence type="ECO:0000256" key="13">
    <source>
        <dbReference type="PROSITE-ProRule" id="PRU00124"/>
    </source>
</evidence>
<keyword evidence="5" id="KW-0732">Signal</keyword>
<gene>
    <name evidence="14" type="ORF">Baya_7391</name>
</gene>